<dbReference type="Proteomes" id="UP001381693">
    <property type="component" value="Unassembled WGS sequence"/>
</dbReference>
<reference evidence="1 2" key="1">
    <citation type="submission" date="2023-11" db="EMBL/GenBank/DDBJ databases">
        <title>Halocaridina rubra genome assembly.</title>
        <authorList>
            <person name="Smith C."/>
        </authorList>
    </citation>
    <scope>NUCLEOTIDE SEQUENCE [LARGE SCALE GENOMIC DNA]</scope>
    <source>
        <strain evidence="1">EP-1</strain>
        <tissue evidence="1">Whole</tissue>
    </source>
</reference>
<sequence>MMHNSIYYFREEEEEEDIRHHNKCKYHIARSSNESGWCAPNMYDKTSKKLYSQRYRKIWENDQRFKGWLQPVPGDETKAVCNICGISIQAHMKSLLVHNSSKKHLDRIKSSL</sequence>
<gene>
    <name evidence="1" type="ORF">SK128_000250</name>
</gene>
<feature type="non-terminal residue" evidence="1">
    <location>
        <position position="112"/>
    </location>
</feature>
<evidence type="ECO:0000313" key="1">
    <source>
        <dbReference type="EMBL" id="KAK7056546.1"/>
    </source>
</evidence>
<keyword evidence="2" id="KW-1185">Reference proteome</keyword>
<proteinExistence type="predicted"/>
<protein>
    <submittedName>
        <fullName evidence="1">Uncharacterized protein</fullName>
    </submittedName>
</protein>
<accession>A0AAN8WDP6</accession>
<organism evidence="1 2">
    <name type="scientific">Halocaridina rubra</name>
    <name type="common">Hawaiian red shrimp</name>
    <dbReference type="NCBI Taxonomy" id="373956"/>
    <lineage>
        <taxon>Eukaryota</taxon>
        <taxon>Metazoa</taxon>
        <taxon>Ecdysozoa</taxon>
        <taxon>Arthropoda</taxon>
        <taxon>Crustacea</taxon>
        <taxon>Multicrustacea</taxon>
        <taxon>Malacostraca</taxon>
        <taxon>Eumalacostraca</taxon>
        <taxon>Eucarida</taxon>
        <taxon>Decapoda</taxon>
        <taxon>Pleocyemata</taxon>
        <taxon>Caridea</taxon>
        <taxon>Atyoidea</taxon>
        <taxon>Atyidae</taxon>
        <taxon>Halocaridina</taxon>
    </lineage>
</organism>
<name>A0AAN8WDP6_HALRR</name>
<dbReference type="AlphaFoldDB" id="A0AAN8WDP6"/>
<dbReference type="EMBL" id="JAXCGZ010021225">
    <property type="protein sequence ID" value="KAK7056546.1"/>
    <property type="molecule type" value="Genomic_DNA"/>
</dbReference>
<evidence type="ECO:0000313" key="2">
    <source>
        <dbReference type="Proteomes" id="UP001381693"/>
    </source>
</evidence>
<comment type="caution">
    <text evidence="1">The sequence shown here is derived from an EMBL/GenBank/DDBJ whole genome shotgun (WGS) entry which is preliminary data.</text>
</comment>